<feature type="domain" description="Response regulatory" evidence="1">
    <location>
        <begin position="2"/>
        <end position="118"/>
    </location>
</feature>
<accession>A0A0F9FWN2</accession>
<dbReference type="PROSITE" id="PS50110">
    <property type="entry name" value="RESPONSE_REGULATORY"/>
    <property type="match status" value="1"/>
</dbReference>
<dbReference type="AlphaFoldDB" id="A0A0F9FWN2"/>
<dbReference type="CDD" id="cd17574">
    <property type="entry name" value="REC_OmpR"/>
    <property type="match status" value="1"/>
</dbReference>
<dbReference type="Pfam" id="PF00072">
    <property type="entry name" value="Response_reg"/>
    <property type="match status" value="1"/>
</dbReference>
<dbReference type="InterPro" id="IPR003607">
    <property type="entry name" value="HD/PDEase_dom"/>
</dbReference>
<dbReference type="Pfam" id="PF13487">
    <property type="entry name" value="HD_5"/>
    <property type="match status" value="1"/>
</dbReference>
<dbReference type="EMBL" id="LAZR01022209">
    <property type="protein sequence ID" value="KKL82666.1"/>
    <property type="molecule type" value="Genomic_DNA"/>
</dbReference>
<evidence type="ECO:0008006" key="4">
    <source>
        <dbReference type="Google" id="ProtNLM"/>
    </source>
</evidence>
<proteinExistence type="predicted"/>
<dbReference type="PROSITE" id="PS51832">
    <property type="entry name" value="HD_GYP"/>
    <property type="match status" value="1"/>
</dbReference>
<protein>
    <recommendedName>
        <fullName evidence="4">Response regulatory domain-containing protein</fullName>
    </recommendedName>
</protein>
<dbReference type="SUPFAM" id="SSF109604">
    <property type="entry name" value="HD-domain/PDEase-like"/>
    <property type="match status" value="1"/>
</dbReference>
<organism evidence="3">
    <name type="scientific">marine sediment metagenome</name>
    <dbReference type="NCBI Taxonomy" id="412755"/>
    <lineage>
        <taxon>unclassified sequences</taxon>
        <taxon>metagenomes</taxon>
        <taxon>ecological metagenomes</taxon>
    </lineage>
</organism>
<reference evidence="3" key="1">
    <citation type="journal article" date="2015" name="Nature">
        <title>Complex archaea that bridge the gap between prokaryotes and eukaryotes.</title>
        <authorList>
            <person name="Spang A."/>
            <person name="Saw J.H."/>
            <person name="Jorgensen S.L."/>
            <person name="Zaremba-Niedzwiedzka K."/>
            <person name="Martijn J."/>
            <person name="Lind A.E."/>
            <person name="van Eijk R."/>
            <person name="Schleper C."/>
            <person name="Guy L."/>
            <person name="Ettema T.J."/>
        </authorList>
    </citation>
    <scope>NUCLEOTIDE SEQUENCE</scope>
</reference>
<sequence>MEILIVEDNPAARDVLDTALKGMGHDVLSAGNGREALELLRGSDCQLVISDWMMPEMDGIALCEAIRAERLDRYVYIVLLTAKSGTSCIVQGLSAGADEFMCKPFEPEELSVRIRTAERVLSLQSHEVTIFALAKLAESRDPETGGHLERTRSYCHILAQDLAGQEKFATQIDAEFLRLIYLTSPLHDIGKVSIPDHVLLKPGRLDDGEFEVMKTHAAAGARTLDLALRQHPEARFLRMAREIAATHHERYDGQGYPAGLAGEDIPLCGRVFAVADVYDALVSKRVYKEAFTHGIARSIIVEGRGTQFDPDVVDAFKRCEPAFRQVRQQYDDADASELLVGDIA</sequence>
<dbReference type="SUPFAM" id="SSF52172">
    <property type="entry name" value="CheY-like"/>
    <property type="match status" value="1"/>
</dbReference>
<dbReference type="Gene3D" id="1.10.3210.10">
    <property type="entry name" value="Hypothetical protein af1432"/>
    <property type="match status" value="1"/>
</dbReference>
<dbReference type="CDD" id="cd00077">
    <property type="entry name" value="HDc"/>
    <property type="match status" value="1"/>
</dbReference>
<dbReference type="SMART" id="SM00471">
    <property type="entry name" value="HDc"/>
    <property type="match status" value="1"/>
</dbReference>
<evidence type="ECO:0000313" key="3">
    <source>
        <dbReference type="EMBL" id="KKL82666.1"/>
    </source>
</evidence>
<dbReference type="Gene3D" id="3.40.50.2300">
    <property type="match status" value="1"/>
</dbReference>
<evidence type="ECO:0000259" key="1">
    <source>
        <dbReference type="PROSITE" id="PS50110"/>
    </source>
</evidence>
<dbReference type="PANTHER" id="PTHR45228">
    <property type="entry name" value="CYCLIC DI-GMP PHOSPHODIESTERASE TM_0186-RELATED"/>
    <property type="match status" value="1"/>
</dbReference>
<comment type="caution">
    <text evidence="3">The sequence shown here is derived from an EMBL/GenBank/DDBJ whole genome shotgun (WGS) entry which is preliminary data.</text>
</comment>
<dbReference type="PANTHER" id="PTHR45228:SF5">
    <property type="entry name" value="CYCLIC DI-GMP PHOSPHODIESTERASE VC_1348-RELATED"/>
    <property type="match status" value="1"/>
</dbReference>
<dbReference type="InterPro" id="IPR037522">
    <property type="entry name" value="HD_GYP_dom"/>
</dbReference>
<dbReference type="SMART" id="SM00448">
    <property type="entry name" value="REC"/>
    <property type="match status" value="1"/>
</dbReference>
<dbReference type="InterPro" id="IPR052020">
    <property type="entry name" value="Cyclic_di-GMP/3'3'-cGAMP_PDE"/>
</dbReference>
<name>A0A0F9FWN2_9ZZZZ</name>
<dbReference type="InterPro" id="IPR011006">
    <property type="entry name" value="CheY-like_superfamily"/>
</dbReference>
<feature type="domain" description="HD-GYP" evidence="2">
    <location>
        <begin position="122"/>
        <end position="332"/>
    </location>
</feature>
<evidence type="ECO:0000259" key="2">
    <source>
        <dbReference type="PROSITE" id="PS51832"/>
    </source>
</evidence>
<gene>
    <name evidence="3" type="ORF">LCGC14_1982470</name>
</gene>
<dbReference type="InterPro" id="IPR001789">
    <property type="entry name" value="Sig_transdc_resp-reg_receiver"/>
</dbReference>
<dbReference type="GO" id="GO:0000160">
    <property type="term" value="P:phosphorelay signal transduction system"/>
    <property type="evidence" value="ECO:0007669"/>
    <property type="project" value="InterPro"/>
</dbReference>